<dbReference type="Gene3D" id="3.60.15.10">
    <property type="entry name" value="Ribonuclease Z/Hydroxyacylglutathione hydrolase-like"/>
    <property type="match status" value="1"/>
</dbReference>
<protein>
    <recommendedName>
        <fullName evidence="6">MBL fold hydrolase</fullName>
    </recommendedName>
</protein>
<dbReference type="InterPro" id="IPR036866">
    <property type="entry name" value="RibonucZ/Hydroxyglut_hydro"/>
</dbReference>
<dbReference type="Proteomes" id="UP000178585">
    <property type="component" value="Unassembled WGS sequence"/>
</dbReference>
<feature type="domain" description="Metallo-beta-lactamase" evidence="2">
    <location>
        <begin position="15"/>
        <end position="227"/>
    </location>
</feature>
<name>A0A1F4XYL0_9BACT</name>
<dbReference type="CDD" id="cd16295">
    <property type="entry name" value="TTHA0252-CPSF-like_MBL-fold"/>
    <property type="match status" value="1"/>
</dbReference>
<evidence type="ECO:0000259" key="2">
    <source>
        <dbReference type="SMART" id="SM00849"/>
    </source>
</evidence>
<comment type="caution">
    <text evidence="4">The sequence shown here is derived from an EMBL/GenBank/DDBJ whole genome shotgun (WGS) entry which is preliminary data.</text>
</comment>
<dbReference type="PANTHER" id="PTHR11203:SF37">
    <property type="entry name" value="INTEGRATOR COMPLEX SUBUNIT 11"/>
    <property type="match status" value="1"/>
</dbReference>
<evidence type="ECO:0000313" key="4">
    <source>
        <dbReference type="EMBL" id="OGC86800.1"/>
    </source>
</evidence>
<evidence type="ECO:0000259" key="3">
    <source>
        <dbReference type="SMART" id="SM01027"/>
    </source>
</evidence>
<dbReference type="InterPro" id="IPR001279">
    <property type="entry name" value="Metallo-B-lactamas"/>
</dbReference>
<dbReference type="AlphaFoldDB" id="A0A1F4XYL0"/>
<dbReference type="Gene3D" id="3.40.50.10890">
    <property type="match status" value="1"/>
</dbReference>
<dbReference type="PANTHER" id="PTHR11203">
    <property type="entry name" value="CLEAVAGE AND POLYADENYLATION SPECIFICITY FACTOR FAMILY MEMBER"/>
    <property type="match status" value="1"/>
</dbReference>
<dbReference type="InterPro" id="IPR011108">
    <property type="entry name" value="RMMBL"/>
</dbReference>
<evidence type="ECO:0000313" key="5">
    <source>
        <dbReference type="Proteomes" id="UP000178585"/>
    </source>
</evidence>
<accession>A0A1F4XYL0</accession>
<dbReference type="Pfam" id="PF00753">
    <property type="entry name" value="Lactamase_B"/>
    <property type="match status" value="1"/>
</dbReference>
<sequence>MQSTLYFYGAAGMVTGSNFLLDTGTSKLLVDCGLMQGMGEERNWDPFAYEPKEISHLIVTHAHIDHIGRIPLLVKKGFKGKIISTKATMALAEPLLLDAMEIVAHAAEKGGRGELYNARDIAEAMGLWSGIGYGEEVALPDGVSLTLLDAGHILGSAMVRLSRQGRSIVCTGDLGGGNSPLLPPTHEVADATYVVMEGTYGDKVRPEDSQRREELENVIEETIARGGTLLIPAFSTERTQDLMYEIRTLMVEKRVPSVPVFVDSPLAQKITRAFVAHPEYFTPEIRTRVEAGEDIFGFPELRFVENAEESRRVHETAGPKIILAGSGMSSGGRVIGHERKLLPDPKSTLLIVGYQAAGTIGRRLIEGARTLTLYKEHIPVRAKIETLYGYSAHRDSEGLLEFVNKTASTAEEVFVVHAEPAAAAFLAQRIRDYLSVKATVPQAGDKIVLQF</sequence>
<dbReference type="GO" id="GO:0004521">
    <property type="term" value="F:RNA endonuclease activity"/>
    <property type="evidence" value="ECO:0007669"/>
    <property type="project" value="TreeGrafter"/>
</dbReference>
<dbReference type="InterPro" id="IPR022712">
    <property type="entry name" value="Beta_Casp"/>
</dbReference>
<evidence type="ECO:0008006" key="6">
    <source>
        <dbReference type="Google" id="ProtNLM"/>
    </source>
</evidence>
<reference evidence="4 5" key="1">
    <citation type="journal article" date="2016" name="Nat. Commun.">
        <title>Thousands of microbial genomes shed light on interconnected biogeochemical processes in an aquifer system.</title>
        <authorList>
            <person name="Anantharaman K."/>
            <person name="Brown C.T."/>
            <person name="Hug L.A."/>
            <person name="Sharon I."/>
            <person name="Castelle C.J."/>
            <person name="Probst A.J."/>
            <person name="Thomas B.C."/>
            <person name="Singh A."/>
            <person name="Wilkins M.J."/>
            <person name="Karaoz U."/>
            <person name="Brodie E.L."/>
            <person name="Williams K.H."/>
            <person name="Hubbard S.S."/>
            <person name="Banfield J.F."/>
        </authorList>
    </citation>
    <scope>NUCLEOTIDE SEQUENCE [LARGE SCALE GENOMIC DNA]</scope>
</reference>
<gene>
    <name evidence="4" type="ORF">A2949_01020</name>
</gene>
<dbReference type="Pfam" id="PF10996">
    <property type="entry name" value="Beta-Casp"/>
    <property type="match status" value="1"/>
</dbReference>
<dbReference type="SMART" id="SM01027">
    <property type="entry name" value="Beta-Casp"/>
    <property type="match status" value="1"/>
</dbReference>
<dbReference type="GO" id="GO:0016787">
    <property type="term" value="F:hydrolase activity"/>
    <property type="evidence" value="ECO:0007669"/>
    <property type="project" value="UniProtKB-KW"/>
</dbReference>
<dbReference type="Pfam" id="PF07521">
    <property type="entry name" value="RMMBL"/>
    <property type="match status" value="1"/>
</dbReference>
<evidence type="ECO:0000256" key="1">
    <source>
        <dbReference type="ARBA" id="ARBA00022801"/>
    </source>
</evidence>
<dbReference type="EMBL" id="MEWZ01000014">
    <property type="protein sequence ID" value="OGC86800.1"/>
    <property type="molecule type" value="Genomic_DNA"/>
</dbReference>
<proteinExistence type="predicted"/>
<feature type="domain" description="Beta-Casp" evidence="3">
    <location>
        <begin position="239"/>
        <end position="364"/>
    </location>
</feature>
<dbReference type="InterPro" id="IPR050698">
    <property type="entry name" value="MBL"/>
</dbReference>
<dbReference type="SUPFAM" id="SSF56281">
    <property type="entry name" value="Metallo-hydrolase/oxidoreductase"/>
    <property type="match status" value="1"/>
</dbReference>
<organism evidence="4 5">
    <name type="scientific">Candidatus Adlerbacteria bacterium RIFCSPLOWO2_01_FULL_54_21b</name>
    <dbReference type="NCBI Taxonomy" id="1797245"/>
    <lineage>
        <taxon>Bacteria</taxon>
        <taxon>Candidatus Adleribacteriota</taxon>
    </lineage>
</organism>
<dbReference type="STRING" id="1797245.A2949_01020"/>
<dbReference type="SMART" id="SM00849">
    <property type="entry name" value="Lactamase_B"/>
    <property type="match status" value="1"/>
</dbReference>
<keyword evidence="1" id="KW-0378">Hydrolase</keyword>